<dbReference type="OrthoDB" id="9808630at2"/>
<dbReference type="RefSeq" id="WP_023948546.1">
    <property type="nucleotide sequence ID" value="NZ_BASD01000018.1"/>
</dbReference>
<organism evidence="3 4">
    <name type="scientific">Helicobacter fennelliae MRY12-0050</name>
    <dbReference type="NCBI Taxonomy" id="1325130"/>
    <lineage>
        <taxon>Bacteria</taxon>
        <taxon>Pseudomonadati</taxon>
        <taxon>Campylobacterota</taxon>
        <taxon>Epsilonproteobacteria</taxon>
        <taxon>Campylobacterales</taxon>
        <taxon>Helicobacteraceae</taxon>
        <taxon>Helicobacter</taxon>
    </lineage>
</organism>
<dbReference type="STRING" id="1325130.HFN_0435"/>
<name>T1CRC4_9HELI</name>
<evidence type="ECO:0000313" key="3">
    <source>
        <dbReference type="EMBL" id="GAD19304.1"/>
    </source>
</evidence>
<comment type="caution">
    <text evidence="3">The sequence shown here is derived from an EMBL/GenBank/DDBJ whole genome shotgun (WGS) entry which is preliminary data.</text>
</comment>
<reference evidence="3 4" key="1">
    <citation type="journal article" date="2013" name="Genome Announc.">
        <title>Draft Genome Sequence of Helicobacter fennelliae Strain MRY12-0050, Isolated from a Bacteremia Patient.</title>
        <authorList>
            <person name="Rimbara E."/>
            <person name="Matsui M."/>
            <person name="Mori S."/>
            <person name="Suzuki S."/>
            <person name="Suzuki M."/>
            <person name="Kim H."/>
            <person name="Sekizuka T."/>
            <person name="Kuroda M."/>
            <person name="Shibayama K."/>
        </authorList>
    </citation>
    <scope>NUCLEOTIDE SEQUENCE [LARGE SCALE GENOMIC DNA]</scope>
    <source>
        <strain evidence="3 4">MRY12-0050</strain>
    </source>
</reference>
<keyword evidence="1" id="KW-1133">Transmembrane helix</keyword>
<gene>
    <name evidence="3" type="ORF">HFN_0435</name>
</gene>
<dbReference type="AlphaFoldDB" id="T1CRC4"/>
<keyword evidence="3" id="KW-0436">Ligase</keyword>
<evidence type="ECO:0000256" key="1">
    <source>
        <dbReference type="SAM" id="Phobius"/>
    </source>
</evidence>
<dbReference type="EMBL" id="BASD01000018">
    <property type="protein sequence ID" value="GAD19304.1"/>
    <property type="molecule type" value="Genomic_DNA"/>
</dbReference>
<proteinExistence type="predicted"/>
<feature type="domain" description="DUF3943" evidence="2">
    <location>
        <begin position="107"/>
        <end position="216"/>
    </location>
</feature>
<dbReference type="eggNOG" id="COG3637">
    <property type="taxonomic scope" value="Bacteria"/>
</dbReference>
<accession>T1CRC4</accession>
<feature type="transmembrane region" description="Helical" evidence="1">
    <location>
        <begin position="61"/>
        <end position="83"/>
    </location>
</feature>
<dbReference type="GO" id="GO:0016874">
    <property type="term" value="F:ligase activity"/>
    <property type="evidence" value="ECO:0007669"/>
    <property type="project" value="UniProtKB-KW"/>
</dbReference>
<dbReference type="Proteomes" id="UP000018143">
    <property type="component" value="Unassembled WGS sequence"/>
</dbReference>
<protein>
    <submittedName>
        <fullName evidence="3">Ubiquitin-protein ligase</fullName>
    </submittedName>
</protein>
<keyword evidence="1" id="KW-0472">Membrane</keyword>
<evidence type="ECO:0000259" key="2">
    <source>
        <dbReference type="Pfam" id="PF13084"/>
    </source>
</evidence>
<keyword evidence="1" id="KW-0812">Transmembrane</keyword>
<keyword evidence="4" id="KW-1185">Reference proteome</keyword>
<evidence type="ECO:0000313" key="4">
    <source>
        <dbReference type="Proteomes" id="UP000018143"/>
    </source>
</evidence>
<dbReference type="Pfam" id="PF13084">
    <property type="entry name" value="DUF3943"/>
    <property type="match status" value="1"/>
</dbReference>
<sequence>MKKYIFALLVSIYTLESLESPKTLGPSVLQDDYLQNPPKYYQSSQPNHQLKYYQPSSSSGYLGTTIGLLSGGLLVSIIGLYLMPESVTNWDRSRFGFGAWAQDVQVGPVLDRDNFILNGISHPYFGAVYYMQPRIAGYSWAESTLFSFIVSTIFWEYGIEAFVEIPSWQDLIYTPAIGSIFGEIFYQTTKYIQNTDYKLFGSRILGYIVVALMDPIGVIMRDLGLAQFMGIDNMNDSKRFVSFASPMGIGLALRF</sequence>
<dbReference type="InterPro" id="IPR025079">
    <property type="entry name" value="DUF3943"/>
</dbReference>